<evidence type="ECO:0000256" key="2">
    <source>
        <dbReference type="ARBA" id="ARBA00022490"/>
    </source>
</evidence>
<dbReference type="RefSeq" id="WP_013266235.1">
    <property type="nucleotide sequence ID" value="NC_014374.1"/>
</dbReference>
<dbReference type="PANTHER" id="PTHR32194:SF0">
    <property type="entry name" value="ATP-DEPENDENT PROTEASE SUBUNIT HSLV"/>
    <property type="match status" value="1"/>
</dbReference>
<dbReference type="InterPro" id="IPR001353">
    <property type="entry name" value="Proteasome_sua/b"/>
</dbReference>
<evidence type="ECO:0000313" key="11">
    <source>
        <dbReference type="EMBL" id="ADL18723.1"/>
    </source>
</evidence>
<evidence type="ECO:0000256" key="7">
    <source>
        <dbReference type="ARBA" id="ARBA00022942"/>
    </source>
</evidence>
<dbReference type="InterPro" id="IPR023333">
    <property type="entry name" value="Proteasome_suB-type"/>
</dbReference>
<dbReference type="InterPro" id="IPR029055">
    <property type="entry name" value="Ntn_hydrolases_N"/>
</dbReference>
<comment type="similarity">
    <text evidence="9">Belongs to the peptidase T1B family.</text>
</comment>
<dbReference type="AlphaFoldDB" id="D9Q085"/>
<keyword evidence="2 9" id="KW-0963">Cytoplasm</keyword>
<keyword evidence="5 9" id="KW-0378">Hydrolase</keyword>
<dbReference type="STRING" id="666510.ASAC_0316"/>
<comment type="catalytic activity">
    <reaction evidence="1 9">
        <text>Cleavage of peptide bonds with very broad specificity.</text>
        <dbReference type="EC" id="3.4.25.1"/>
    </reaction>
</comment>
<evidence type="ECO:0000256" key="3">
    <source>
        <dbReference type="ARBA" id="ARBA00022670"/>
    </source>
</evidence>
<dbReference type="PANTHER" id="PTHR32194">
    <property type="entry name" value="METALLOPROTEASE TLDD"/>
    <property type="match status" value="1"/>
</dbReference>
<gene>
    <name evidence="9" type="primary">psmB</name>
    <name evidence="11" type="ordered locus">ASAC_0316</name>
</gene>
<dbReference type="Proteomes" id="UP000000346">
    <property type="component" value="Chromosome"/>
</dbReference>
<dbReference type="EC" id="3.4.25.1" evidence="9"/>
<feature type="propeptide" id="PRO_5005045495" description="Removed in mature form; by autocatalysis" evidence="9">
    <location>
        <begin position="1"/>
        <end position="19"/>
    </location>
</feature>
<dbReference type="KEGG" id="asc:ASAC_0316"/>
<comment type="activity regulation">
    <text evidence="9">The formation of the proteasomal ATPase PAN-20S proteasome complex, via the docking of the C-termini of PAN into the intersubunit pockets in the alpha-rings, triggers opening of the gate for substrate entry. Interconversion between the open-gate and close-gate conformations leads to a dynamic regulation of the 20S proteasome proteolysis activity.</text>
</comment>
<evidence type="ECO:0000256" key="1">
    <source>
        <dbReference type="ARBA" id="ARBA00001198"/>
    </source>
</evidence>
<dbReference type="EMBL" id="CP001742">
    <property type="protein sequence ID" value="ADL18723.1"/>
    <property type="molecule type" value="Genomic_DNA"/>
</dbReference>
<keyword evidence="7 9" id="KW-0647">Proteasome</keyword>
<dbReference type="GO" id="GO:0005737">
    <property type="term" value="C:cytoplasm"/>
    <property type="evidence" value="ECO:0007669"/>
    <property type="project" value="UniProtKB-SubCell"/>
</dbReference>
<dbReference type="PROSITE" id="PS51476">
    <property type="entry name" value="PROTEASOME_BETA_2"/>
    <property type="match status" value="1"/>
</dbReference>
<dbReference type="GeneID" id="9498539"/>
<evidence type="ECO:0000256" key="10">
    <source>
        <dbReference type="PIRSR" id="PIRSR600243-1"/>
    </source>
</evidence>
<protein>
    <recommendedName>
        <fullName evidence="9">Proteasome subunit beta</fullName>
        <ecNumber evidence="9">3.4.25.1</ecNumber>
    </recommendedName>
    <alternativeName>
        <fullName evidence="9">20S proteasome beta subunit</fullName>
    </alternativeName>
    <alternativeName>
        <fullName evidence="9">Proteasome core protein PsmB</fullName>
    </alternativeName>
</protein>
<name>D9Q085_ACIS3</name>
<dbReference type="NCBIfam" id="TIGR03634">
    <property type="entry name" value="arc_protsome_B"/>
    <property type="match status" value="1"/>
</dbReference>
<feature type="active site" description="Nucleophile" evidence="9 10">
    <location>
        <position position="20"/>
    </location>
</feature>
<keyword evidence="4 9" id="KW-0888">Threonine protease</keyword>
<sequence>MKKVFSYDALNRYGRGWHGTTTVGLIAGDYVVLAADKRATAGTLIASRTVKKIVKLTDYAAMTISGLVADAQALADAVREEARYYELDRGKRLSVYGMATLLANILSSSKYFPYLVQLIVGGYDTAPHLYAIDPYGGVTEEKVTSTGSGSPVALGVLERGYKEGISLDDAVNLAAEAIRSAILRDSATGDGIDVTIIGRSTYQEKFIPFQPR</sequence>
<dbReference type="InterPro" id="IPR019983">
    <property type="entry name" value="Pept_T1A_Psome_bsu_arc"/>
</dbReference>
<proteinExistence type="inferred from homology"/>
<evidence type="ECO:0000256" key="4">
    <source>
        <dbReference type="ARBA" id="ARBA00022698"/>
    </source>
</evidence>
<organism evidence="11 12">
    <name type="scientific">Acidilobus saccharovorans (strain DSM 16705 / JCM 18335 / VKM B-2471 / 345-15)</name>
    <dbReference type="NCBI Taxonomy" id="666510"/>
    <lineage>
        <taxon>Archaea</taxon>
        <taxon>Thermoproteota</taxon>
        <taxon>Thermoprotei</taxon>
        <taxon>Acidilobales</taxon>
        <taxon>Acidilobaceae</taxon>
        <taxon>Acidilobus</taxon>
    </lineage>
</organism>
<keyword evidence="12" id="KW-1185">Reference proteome</keyword>
<dbReference type="InParanoid" id="D9Q085"/>
<dbReference type="InterPro" id="IPR016050">
    <property type="entry name" value="Proteasome_bsu_CS"/>
</dbReference>
<accession>D9Q085</accession>
<dbReference type="PRINTS" id="PR00141">
    <property type="entry name" value="PROTEASOME"/>
</dbReference>
<comment type="function">
    <text evidence="9">Component of the proteasome core, a large protease complex with broad specificity involved in protein degradation.</text>
</comment>
<dbReference type="eggNOG" id="arCOG00970">
    <property type="taxonomic scope" value="Archaea"/>
</dbReference>
<evidence type="ECO:0000256" key="5">
    <source>
        <dbReference type="ARBA" id="ARBA00022801"/>
    </source>
</evidence>
<evidence type="ECO:0000256" key="8">
    <source>
        <dbReference type="ARBA" id="ARBA00023145"/>
    </source>
</evidence>
<dbReference type="GO" id="GO:0019774">
    <property type="term" value="C:proteasome core complex, beta-subunit complex"/>
    <property type="evidence" value="ECO:0007669"/>
    <property type="project" value="UniProtKB-UniRule"/>
</dbReference>
<feature type="chain" id="PRO_5023543745" description="Proteasome subunit beta" evidence="9">
    <location>
        <begin position="20"/>
        <end position="212"/>
    </location>
</feature>
<comment type="subcellular location">
    <subcellularLocation>
        <location evidence="9">Cytoplasm</location>
    </subcellularLocation>
</comment>
<keyword evidence="3 9" id="KW-0645">Protease</keyword>
<dbReference type="MEROPS" id="T01.002"/>
<dbReference type="InterPro" id="IPR000243">
    <property type="entry name" value="Pept_T1A_subB"/>
</dbReference>
<dbReference type="SUPFAM" id="SSF56235">
    <property type="entry name" value="N-terminal nucleophile aminohydrolases (Ntn hydrolases)"/>
    <property type="match status" value="1"/>
</dbReference>
<dbReference type="HAMAP" id="MF_02113_A">
    <property type="entry name" value="Proteasome_B_A"/>
    <property type="match status" value="1"/>
</dbReference>
<dbReference type="HOGENOM" id="CLU_035750_7_2_2"/>
<dbReference type="Gene3D" id="3.60.20.10">
    <property type="entry name" value="Glutamine Phosphoribosylpyrophosphate, subunit 1, domain 1"/>
    <property type="match status" value="1"/>
</dbReference>
<reference evidence="11 12" key="1">
    <citation type="journal article" date="2010" name="Appl. Environ. Microbiol.">
        <title>The genome sequence of the crenarchaeon Acidilobus saccharovorans supports a new order, Acidilobales, and suggests an important ecological role in terrestrial acidic hot springs.</title>
        <authorList>
            <person name="Mardanov A.V."/>
            <person name="Svetlitchnyi V.A."/>
            <person name="Beletsky A.V."/>
            <person name="Prokofeva M.I."/>
            <person name="Bonch-Osmolovskaya E.A."/>
            <person name="Ravin N.V."/>
            <person name="Skryabin K.G."/>
        </authorList>
    </citation>
    <scope>NUCLEOTIDE SEQUENCE [LARGE SCALE GENOMIC DNA]</scope>
    <source>
        <strain evidence="12">DSM 16705 / JCM 18335 / VKM B-2471 / 345-15</strain>
    </source>
</reference>
<dbReference type="GO" id="GO:0010498">
    <property type="term" value="P:proteasomal protein catabolic process"/>
    <property type="evidence" value="ECO:0007669"/>
    <property type="project" value="UniProtKB-UniRule"/>
</dbReference>
<comment type="subunit">
    <text evidence="9">The 20S proteasome core is composed of 14 alpha and 14 beta subunits that assemble into four stacked heptameric rings, resulting in a barrel-shaped structure. The two inner rings, each composed of seven catalytic beta subunits, are sandwiched by two outer rings, each composed of seven alpha subunits. The catalytic chamber with the active sites is on the inside of the barrel. Has a gated structure, the ends of the cylinder being occluded by the N-termini of the alpha-subunits. Is capped at one or both ends by the proteasome regulatory ATPase, PAN.</text>
</comment>
<keyword evidence="8 9" id="KW-0865">Zymogen</keyword>
<evidence type="ECO:0000256" key="6">
    <source>
        <dbReference type="ARBA" id="ARBA00022813"/>
    </source>
</evidence>
<dbReference type="FunCoup" id="D9Q085">
    <property type="interactions" value="165"/>
</dbReference>
<dbReference type="Pfam" id="PF00227">
    <property type="entry name" value="Proteasome"/>
    <property type="match status" value="1"/>
</dbReference>
<dbReference type="PROSITE" id="PS00854">
    <property type="entry name" value="PROTEASOME_BETA_1"/>
    <property type="match status" value="1"/>
</dbReference>
<keyword evidence="6 9" id="KW-0068">Autocatalytic cleavage</keyword>
<evidence type="ECO:0000256" key="9">
    <source>
        <dbReference type="HAMAP-Rule" id="MF_02113"/>
    </source>
</evidence>
<dbReference type="GO" id="GO:0004298">
    <property type="term" value="F:threonine-type endopeptidase activity"/>
    <property type="evidence" value="ECO:0007669"/>
    <property type="project" value="UniProtKB-UniRule"/>
</dbReference>
<evidence type="ECO:0000313" key="12">
    <source>
        <dbReference type="Proteomes" id="UP000000346"/>
    </source>
</evidence>